<dbReference type="NCBIfam" id="TIGR03649">
    <property type="entry name" value="ergot_EASG"/>
    <property type="match status" value="1"/>
</dbReference>
<comment type="similarity">
    <text evidence="2">Belongs to the fgaFS/easG family.</text>
</comment>
<keyword evidence="6" id="KW-1185">Reference proteome</keyword>
<evidence type="ECO:0000256" key="4">
    <source>
        <dbReference type="ARBA" id="ARBA00023002"/>
    </source>
</evidence>
<evidence type="ECO:0000256" key="2">
    <source>
        <dbReference type="ARBA" id="ARBA00005372"/>
    </source>
</evidence>
<dbReference type="EMBL" id="ML732279">
    <property type="protein sequence ID" value="KAB8071227.1"/>
    <property type="molecule type" value="Genomic_DNA"/>
</dbReference>
<dbReference type="GO" id="GO:0016491">
    <property type="term" value="F:oxidoreductase activity"/>
    <property type="evidence" value="ECO:0007669"/>
    <property type="project" value="UniProtKB-KW"/>
</dbReference>
<reference evidence="5 6" key="1">
    <citation type="submission" date="2019-04" db="EMBL/GenBank/DDBJ databases">
        <title>Friends and foes A comparative genomics study of 23 Aspergillus species from section Flavi.</title>
        <authorList>
            <consortium name="DOE Joint Genome Institute"/>
            <person name="Kjaerbolling I."/>
            <person name="Vesth T."/>
            <person name="Frisvad J.C."/>
            <person name="Nybo J.L."/>
            <person name="Theobald S."/>
            <person name="Kildgaard S."/>
            <person name="Isbrandt T."/>
            <person name="Kuo A."/>
            <person name="Sato A."/>
            <person name="Lyhne E.K."/>
            <person name="Kogle M.E."/>
            <person name="Wiebenga A."/>
            <person name="Kun R.S."/>
            <person name="Lubbers R.J."/>
            <person name="Makela M.R."/>
            <person name="Barry K."/>
            <person name="Chovatia M."/>
            <person name="Clum A."/>
            <person name="Daum C."/>
            <person name="Haridas S."/>
            <person name="He G."/>
            <person name="LaButti K."/>
            <person name="Lipzen A."/>
            <person name="Mondo S."/>
            <person name="Riley R."/>
            <person name="Salamov A."/>
            <person name="Simmons B.A."/>
            <person name="Magnuson J.K."/>
            <person name="Henrissat B."/>
            <person name="Mortensen U.H."/>
            <person name="Larsen T.O."/>
            <person name="Devries R.P."/>
            <person name="Grigoriev I.V."/>
            <person name="Machida M."/>
            <person name="Baker S.E."/>
            <person name="Andersen M.R."/>
        </authorList>
    </citation>
    <scope>NUCLEOTIDE SEQUENCE [LARGE SCALE GENOMIC DNA]</scope>
    <source>
        <strain evidence="5 6">CBS 151.66</strain>
    </source>
</reference>
<evidence type="ECO:0000313" key="5">
    <source>
        <dbReference type="EMBL" id="KAB8071227.1"/>
    </source>
</evidence>
<proteinExistence type="inferred from homology"/>
<comment type="pathway">
    <text evidence="1">Alkaloid biosynthesis; ergot alkaloid biosynthesis.</text>
</comment>
<dbReference type="SUPFAM" id="SSF51735">
    <property type="entry name" value="NAD(P)-binding Rossmann-fold domains"/>
    <property type="match status" value="1"/>
</dbReference>
<evidence type="ECO:0000256" key="3">
    <source>
        <dbReference type="ARBA" id="ARBA00022589"/>
    </source>
</evidence>
<dbReference type="CDD" id="cd05269">
    <property type="entry name" value="TMR_SDR_a"/>
    <property type="match status" value="1"/>
</dbReference>
<dbReference type="Gene3D" id="3.90.25.10">
    <property type="entry name" value="UDP-galactose 4-epimerase, domain 1"/>
    <property type="match status" value="1"/>
</dbReference>
<accession>A0A5N5WU26</accession>
<dbReference type="PANTHER" id="PTHR43162">
    <property type="match status" value="1"/>
</dbReference>
<dbReference type="GO" id="GO:0035835">
    <property type="term" value="P:indole alkaloid biosynthetic process"/>
    <property type="evidence" value="ECO:0007669"/>
    <property type="project" value="UniProtKB-UniPathway"/>
</dbReference>
<sequence>MTILVLGGRGKTASRLSSLLYNAGIPFLVGSSSTSHVSSYKLTHFDWLDERTWSNGFKSVSSDKMDPISAIYLVGAHAPEFITPALRFIDFARDQGVRRFILLSASNVDKGTHSMGLAHAHLDSHLDVEYVLLRPTWFMENLLEDPHLGWIKKEDKLYSATGDGKIPFISADDIARVAFSALANWGSQRSQEYMLTGPELLSYGQVANILTTVLGRKITHVSLPEPEFAQFLADGAGMPSDFAAMLASMETDVKNGSEERASDDVKNVTGSPPRSFLDFAEMEKMHWM</sequence>
<dbReference type="InterPro" id="IPR051604">
    <property type="entry name" value="Ergot_Alk_Oxidoreductase"/>
</dbReference>
<dbReference type="InterPro" id="IPR019901">
    <property type="entry name" value="Ergot_alkaloid_biosynthesis"/>
</dbReference>
<evidence type="ECO:0000256" key="1">
    <source>
        <dbReference type="ARBA" id="ARBA00005107"/>
    </source>
</evidence>
<gene>
    <name evidence="5" type="ORF">BDV29DRAFT_193460</name>
</gene>
<protein>
    <submittedName>
        <fullName evidence="5">Festuclavine dehydrogenase</fullName>
    </submittedName>
</protein>
<dbReference type="UniPathway" id="UPA00327"/>
<dbReference type="Proteomes" id="UP000326565">
    <property type="component" value="Unassembled WGS sequence"/>
</dbReference>
<dbReference type="AlphaFoldDB" id="A0A5N5WU26"/>
<name>A0A5N5WU26_9EURO</name>
<keyword evidence="3" id="KW-0017">Alkaloid metabolism</keyword>
<dbReference type="OrthoDB" id="9997102at2759"/>
<organism evidence="5 6">
    <name type="scientific">Aspergillus leporis</name>
    <dbReference type="NCBI Taxonomy" id="41062"/>
    <lineage>
        <taxon>Eukaryota</taxon>
        <taxon>Fungi</taxon>
        <taxon>Dikarya</taxon>
        <taxon>Ascomycota</taxon>
        <taxon>Pezizomycotina</taxon>
        <taxon>Eurotiomycetes</taxon>
        <taxon>Eurotiomycetidae</taxon>
        <taxon>Eurotiales</taxon>
        <taxon>Aspergillaceae</taxon>
        <taxon>Aspergillus</taxon>
        <taxon>Aspergillus subgen. Circumdati</taxon>
    </lineage>
</organism>
<dbReference type="InterPro" id="IPR036291">
    <property type="entry name" value="NAD(P)-bd_dom_sf"/>
</dbReference>
<dbReference type="PANTHER" id="PTHR43162:SF1">
    <property type="entry name" value="PRESTALK A DIFFERENTIATION PROTEIN A"/>
    <property type="match status" value="1"/>
</dbReference>
<keyword evidence="4" id="KW-0560">Oxidoreductase</keyword>
<evidence type="ECO:0000313" key="6">
    <source>
        <dbReference type="Proteomes" id="UP000326565"/>
    </source>
</evidence>
<dbReference type="Gene3D" id="3.40.50.720">
    <property type="entry name" value="NAD(P)-binding Rossmann-like Domain"/>
    <property type="match status" value="1"/>
</dbReference>